<dbReference type="PROSITE" id="PS50943">
    <property type="entry name" value="HTH_CROC1"/>
    <property type="match status" value="1"/>
</dbReference>
<dbReference type="CDD" id="cd00093">
    <property type="entry name" value="HTH_XRE"/>
    <property type="match status" value="1"/>
</dbReference>
<dbReference type="InterPro" id="IPR010982">
    <property type="entry name" value="Lambda_DNA-bd_dom_sf"/>
</dbReference>
<evidence type="ECO:0000313" key="2">
    <source>
        <dbReference type="EMBL" id="SFO65534.1"/>
    </source>
</evidence>
<organism evidence="2 3">
    <name type="scientific">Anaerocolumna aminovalerica</name>
    <dbReference type="NCBI Taxonomy" id="1527"/>
    <lineage>
        <taxon>Bacteria</taxon>
        <taxon>Bacillati</taxon>
        <taxon>Bacillota</taxon>
        <taxon>Clostridia</taxon>
        <taxon>Lachnospirales</taxon>
        <taxon>Lachnospiraceae</taxon>
        <taxon>Anaerocolumna</taxon>
    </lineage>
</organism>
<dbReference type="SMART" id="SM00530">
    <property type="entry name" value="HTH_XRE"/>
    <property type="match status" value="1"/>
</dbReference>
<dbReference type="GO" id="GO:0003677">
    <property type="term" value="F:DNA binding"/>
    <property type="evidence" value="ECO:0007669"/>
    <property type="project" value="InterPro"/>
</dbReference>
<reference evidence="2 3" key="1">
    <citation type="submission" date="2016-10" db="EMBL/GenBank/DDBJ databases">
        <authorList>
            <person name="de Groot N.N."/>
        </authorList>
    </citation>
    <scope>NUCLEOTIDE SEQUENCE [LARGE SCALE GENOMIC DNA]</scope>
    <source>
        <strain evidence="2 3">DSM 1283</strain>
    </source>
</reference>
<dbReference type="Proteomes" id="UP000198806">
    <property type="component" value="Unassembled WGS sequence"/>
</dbReference>
<dbReference type="OrthoDB" id="1912087at2"/>
<accession>A0A1I5IY73</accession>
<dbReference type="STRING" id="1527.SAMN04489757_15721"/>
<sequence>MADTLKLRAYILQSGLTREQVAKMLGISKFTLHKKIHNITEFKASEIATLSEILNITDKESIFFN</sequence>
<dbReference type="Gene3D" id="1.10.260.40">
    <property type="entry name" value="lambda repressor-like DNA-binding domains"/>
    <property type="match status" value="1"/>
</dbReference>
<name>A0A1I5IY73_9FIRM</name>
<dbReference type="Pfam" id="PF01381">
    <property type="entry name" value="HTH_3"/>
    <property type="match status" value="1"/>
</dbReference>
<keyword evidence="3" id="KW-1185">Reference proteome</keyword>
<dbReference type="RefSeq" id="WP_091689074.1">
    <property type="nucleotide sequence ID" value="NZ_BAABFM010000011.1"/>
</dbReference>
<dbReference type="InterPro" id="IPR001387">
    <property type="entry name" value="Cro/C1-type_HTH"/>
</dbReference>
<gene>
    <name evidence="2" type="ORF">SAMN04489757_15721</name>
</gene>
<feature type="domain" description="HTH cro/C1-type" evidence="1">
    <location>
        <begin position="7"/>
        <end position="61"/>
    </location>
</feature>
<protein>
    <submittedName>
        <fullName evidence="2">Helix-turn-helix domain-containing protein</fullName>
    </submittedName>
</protein>
<evidence type="ECO:0000259" key="1">
    <source>
        <dbReference type="PROSITE" id="PS50943"/>
    </source>
</evidence>
<dbReference type="AlphaFoldDB" id="A0A1I5IY73"/>
<dbReference type="EMBL" id="FOWD01000057">
    <property type="protein sequence ID" value="SFO65534.1"/>
    <property type="molecule type" value="Genomic_DNA"/>
</dbReference>
<dbReference type="SUPFAM" id="SSF47413">
    <property type="entry name" value="lambda repressor-like DNA-binding domains"/>
    <property type="match status" value="1"/>
</dbReference>
<evidence type="ECO:0000313" key="3">
    <source>
        <dbReference type="Proteomes" id="UP000198806"/>
    </source>
</evidence>
<proteinExistence type="predicted"/>